<feature type="transmembrane region" description="Helical" evidence="9">
    <location>
        <begin position="216"/>
        <end position="236"/>
    </location>
</feature>
<comment type="subcellular location">
    <subcellularLocation>
        <location evidence="1">Cell membrane</location>
        <topology evidence="1">Multi-pass membrane protein</topology>
    </subcellularLocation>
</comment>
<evidence type="ECO:0000256" key="5">
    <source>
        <dbReference type="ARBA" id="ARBA00023040"/>
    </source>
</evidence>
<dbReference type="PANTHER" id="PTHR45822">
    <property type="entry name" value="FREE FATTY ACID RECEPTOR 2-RELATED"/>
    <property type="match status" value="1"/>
</dbReference>
<feature type="transmembrane region" description="Helical" evidence="9">
    <location>
        <begin position="367"/>
        <end position="384"/>
    </location>
</feature>
<feature type="transmembrane region" description="Helical" evidence="9">
    <location>
        <begin position="337"/>
        <end position="355"/>
    </location>
</feature>
<dbReference type="InterPro" id="IPR000276">
    <property type="entry name" value="GPCR_Rhodpsn"/>
</dbReference>
<gene>
    <name evidence="11" type="ORF">CCH79_00011560</name>
</gene>
<evidence type="ECO:0000256" key="2">
    <source>
        <dbReference type="ARBA" id="ARBA00022475"/>
    </source>
</evidence>
<feature type="transmembrane region" description="Helical" evidence="9">
    <location>
        <begin position="83"/>
        <end position="105"/>
    </location>
</feature>
<evidence type="ECO:0000256" key="6">
    <source>
        <dbReference type="ARBA" id="ARBA00023136"/>
    </source>
</evidence>
<dbReference type="Pfam" id="PF00001">
    <property type="entry name" value="7tm_1"/>
    <property type="match status" value="2"/>
</dbReference>
<dbReference type="GO" id="GO:0004930">
    <property type="term" value="F:G protein-coupled receptor activity"/>
    <property type="evidence" value="ECO:0007669"/>
    <property type="project" value="UniProtKB-KW"/>
</dbReference>
<dbReference type="PANTHER" id="PTHR45822:SF7">
    <property type="entry name" value="FREE FATTY ACID RECEPTOR 3-LIKE"/>
    <property type="match status" value="1"/>
</dbReference>
<evidence type="ECO:0000256" key="8">
    <source>
        <dbReference type="ARBA" id="ARBA00023224"/>
    </source>
</evidence>
<keyword evidence="2" id="KW-1003">Cell membrane</keyword>
<evidence type="ECO:0000259" key="10">
    <source>
        <dbReference type="PROSITE" id="PS50262"/>
    </source>
</evidence>
<proteinExistence type="predicted"/>
<sequence length="592" mass="67880">MESVVRSEIILTFYIISFLIGLPANLVALYAFSVKIHCKPLPTDILLLNLTVSDLLFLIILPLKMHEAASGMQWNLPNFMCSITSFVFFSTIYTSSLLLMALGLVRYVGAAFPIIYQHLKKPVYPITISAVIWLISMGHCSITFIIQHHPSLSSINSSICYENFTQKQLEILLPVRLEFFFVVCLIPLIISIFCYLHLILILYSRPRISWTQKKKAIGMALGTLAVFLVCVLPYNFSHLLGFFQGKSPEWRYYTLLLSTLNTCLDPIIFYFSSSIFHCTSKKSIFRKHRVNDMISLVKSQIILIFYIFSFLIGLPANLVALYAFSIKIHHSPLPTDILLLNLTVSDLLFLIILPLKMHEAASGMQWNLPNFMCSITSFIFFSTIHTSSLLLMAVAVVRYVGAAFPVIYQHLKKPVYPITISAAIWLISMGHCSITFIIQHHPSLSISDSSMCYENFTERQLEVLLPVRLEFFFLFCLVPLLITTYCYLHLILILYSRPRISWMQKRKAIGMALGTLAVFLICVGPFNFSFLLGYFQRASPMWRYYTLLLSTLNTCFDPIIFYFSSSVFHFTSEKSIFRKHCSKWRKGTNLEQ</sequence>
<feature type="transmembrane region" description="Helical" evidence="9">
    <location>
        <begin position="126"/>
        <end position="146"/>
    </location>
</feature>
<dbReference type="AlphaFoldDB" id="A0A315VCQ2"/>
<feature type="transmembrane region" description="Helical" evidence="9">
    <location>
        <begin position="256"/>
        <end position="280"/>
    </location>
</feature>
<dbReference type="PRINTS" id="PR00237">
    <property type="entry name" value="GPCRRHODOPSN"/>
</dbReference>
<feature type="domain" description="G-protein coupled receptors family 1 profile" evidence="10">
    <location>
        <begin position="316"/>
        <end position="561"/>
    </location>
</feature>
<feature type="transmembrane region" description="Helical" evidence="9">
    <location>
        <begin position="390"/>
        <end position="408"/>
    </location>
</feature>
<organism evidence="11 12">
    <name type="scientific">Gambusia affinis</name>
    <name type="common">Western mosquitofish</name>
    <name type="synonym">Heterandria affinis</name>
    <dbReference type="NCBI Taxonomy" id="33528"/>
    <lineage>
        <taxon>Eukaryota</taxon>
        <taxon>Metazoa</taxon>
        <taxon>Chordata</taxon>
        <taxon>Craniata</taxon>
        <taxon>Vertebrata</taxon>
        <taxon>Euteleostomi</taxon>
        <taxon>Actinopterygii</taxon>
        <taxon>Neopterygii</taxon>
        <taxon>Teleostei</taxon>
        <taxon>Neoteleostei</taxon>
        <taxon>Acanthomorphata</taxon>
        <taxon>Ovalentaria</taxon>
        <taxon>Atherinomorphae</taxon>
        <taxon>Cyprinodontiformes</taxon>
        <taxon>Poeciliidae</taxon>
        <taxon>Poeciliinae</taxon>
        <taxon>Gambusia</taxon>
    </lineage>
</organism>
<dbReference type="EMBL" id="NHOQ01001935">
    <property type="protein sequence ID" value="PWA20610.1"/>
    <property type="molecule type" value="Genomic_DNA"/>
</dbReference>
<feature type="transmembrane region" description="Helical" evidence="9">
    <location>
        <begin position="508"/>
        <end position="535"/>
    </location>
</feature>
<dbReference type="GO" id="GO:0071398">
    <property type="term" value="P:cellular response to fatty acid"/>
    <property type="evidence" value="ECO:0007669"/>
    <property type="project" value="TreeGrafter"/>
</dbReference>
<dbReference type="SUPFAM" id="SSF81321">
    <property type="entry name" value="Family A G protein-coupled receptor-like"/>
    <property type="match status" value="2"/>
</dbReference>
<accession>A0A315VCQ2</accession>
<keyword evidence="4 9" id="KW-1133">Transmembrane helix</keyword>
<keyword evidence="3 9" id="KW-0812">Transmembrane</keyword>
<feature type="transmembrane region" description="Helical" evidence="9">
    <location>
        <begin position="179"/>
        <end position="204"/>
    </location>
</feature>
<dbReference type="InterPro" id="IPR013312">
    <property type="entry name" value="GPR40-rel_orph"/>
</dbReference>
<feature type="transmembrane region" description="Helical" evidence="9">
    <location>
        <begin position="45"/>
        <end position="63"/>
    </location>
</feature>
<keyword evidence="8" id="KW-0807">Transducer</keyword>
<dbReference type="Proteomes" id="UP000250572">
    <property type="component" value="Unassembled WGS sequence"/>
</dbReference>
<evidence type="ECO:0000313" key="11">
    <source>
        <dbReference type="EMBL" id="PWA20610.1"/>
    </source>
</evidence>
<evidence type="ECO:0000313" key="12">
    <source>
        <dbReference type="Proteomes" id="UP000250572"/>
    </source>
</evidence>
<comment type="caution">
    <text evidence="11">The sequence shown here is derived from an EMBL/GenBank/DDBJ whole genome shotgun (WGS) entry which is preliminary data.</text>
</comment>
<feature type="domain" description="G-protein coupled receptors family 1 profile" evidence="10">
    <location>
        <begin position="24"/>
        <end position="269"/>
    </location>
</feature>
<keyword evidence="5" id="KW-0297">G-protein coupled receptor</keyword>
<evidence type="ECO:0000256" key="3">
    <source>
        <dbReference type="ARBA" id="ARBA00022692"/>
    </source>
</evidence>
<protein>
    <recommendedName>
        <fullName evidence="10">G-protein coupled receptors family 1 profile domain-containing protein</fullName>
    </recommendedName>
</protein>
<feature type="transmembrane region" description="Helical" evidence="9">
    <location>
        <begin position="415"/>
        <end position="438"/>
    </location>
</feature>
<reference evidence="11 12" key="1">
    <citation type="journal article" date="2018" name="G3 (Bethesda)">
        <title>A High-Quality Reference Genome for the Invasive Mosquitofish Gambusia affinis Using a Chicago Library.</title>
        <authorList>
            <person name="Hoffberg S.L."/>
            <person name="Troendle N.J."/>
            <person name="Glenn T.C."/>
            <person name="Mahmud O."/>
            <person name="Louha S."/>
            <person name="Chalopin D."/>
            <person name="Bennetzen J.L."/>
            <person name="Mauricio R."/>
        </authorList>
    </citation>
    <scope>NUCLEOTIDE SEQUENCE [LARGE SCALE GENOMIC DNA]</scope>
    <source>
        <strain evidence="11">NE01/NJP1002.9</strain>
        <tissue evidence="11">Muscle</tissue>
    </source>
</reference>
<name>A0A315VCQ2_GAMAF</name>
<evidence type="ECO:0000256" key="1">
    <source>
        <dbReference type="ARBA" id="ARBA00004651"/>
    </source>
</evidence>
<dbReference type="InterPro" id="IPR017452">
    <property type="entry name" value="GPCR_Rhodpsn_7TM"/>
</dbReference>
<feature type="transmembrane region" description="Helical" evidence="9">
    <location>
        <begin position="547"/>
        <end position="570"/>
    </location>
</feature>
<dbReference type="PRINTS" id="PR01904">
    <property type="entry name" value="GPR40FAMILY"/>
</dbReference>
<keyword evidence="12" id="KW-1185">Reference proteome</keyword>
<feature type="transmembrane region" description="Helical" evidence="9">
    <location>
        <begin position="12"/>
        <end position="33"/>
    </location>
</feature>
<feature type="non-terminal residue" evidence="11">
    <location>
        <position position="592"/>
    </location>
</feature>
<dbReference type="PROSITE" id="PS50262">
    <property type="entry name" value="G_PROTEIN_RECEP_F1_2"/>
    <property type="match status" value="2"/>
</dbReference>
<evidence type="ECO:0000256" key="7">
    <source>
        <dbReference type="ARBA" id="ARBA00023170"/>
    </source>
</evidence>
<keyword evidence="7" id="KW-0675">Receptor</keyword>
<feature type="transmembrane region" description="Helical" evidence="9">
    <location>
        <begin position="471"/>
        <end position="496"/>
    </location>
</feature>
<evidence type="ECO:0000256" key="9">
    <source>
        <dbReference type="SAM" id="Phobius"/>
    </source>
</evidence>
<dbReference type="Gene3D" id="1.20.1070.10">
    <property type="entry name" value="Rhodopsin 7-helix transmembrane proteins"/>
    <property type="match status" value="2"/>
</dbReference>
<dbReference type="CDD" id="cd15170">
    <property type="entry name" value="7tmA_FFAR2_FFAR3"/>
    <property type="match status" value="2"/>
</dbReference>
<dbReference type="GO" id="GO:0005886">
    <property type="term" value="C:plasma membrane"/>
    <property type="evidence" value="ECO:0007669"/>
    <property type="project" value="UniProtKB-SubCell"/>
</dbReference>
<keyword evidence="6 9" id="KW-0472">Membrane</keyword>
<evidence type="ECO:0000256" key="4">
    <source>
        <dbReference type="ARBA" id="ARBA00022989"/>
    </source>
</evidence>
<feature type="transmembrane region" description="Helical" evidence="9">
    <location>
        <begin position="301"/>
        <end position="325"/>
    </location>
</feature>